<dbReference type="Proteomes" id="UP001176471">
    <property type="component" value="Unassembled WGS sequence"/>
</dbReference>
<keyword evidence="1 2" id="KW-0238">DNA-binding</keyword>
<dbReference type="PANTHER" id="PTHR30055">
    <property type="entry name" value="HTH-TYPE TRANSCRIPTIONAL REGULATOR RUTR"/>
    <property type="match status" value="1"/>
</dbReference>
<dbReference type="Gene3D" id="1.10.357.10">
    <property type="entry name" value="Tetracycline Repressor, domain 2"/>
    <property type="match status" value="1"/>
</dbReference>
<feature type="domain" description="HTH tetR-type" evidence="3">
    <location>
        <begin position="13"/>
        <end position="73"/>
    </location>
</feature>
<feature type="DNA-binding region" description="H-T-H motif" evidence="2">
    <location>
        <begin position="36"/>
        <end position="55"/>
    </location>
</feature>
<sequence length="192" mass="21907">MASQIKTDDGSPNLSTQDWLDIARETLIREGIDAVKIDRLAKAAGVTRGGFYWRFKSRQDLLDQLLDDWRSCNTVSFVSTITGPGTPSERYHALMELWIDEKEFRPEYDAAIRSWASTSPSVAAVVHTVDSVRIDALRRLFLDYGYGEDEALVRARVTYYHQIGYYALGVKQSAERRRQLSPIYFNVLTGFN</sequence>
<evidence type="ECO:0000313" key="4">
    <source>
        <dbReference type="EMBL" id="MDO7835583.1"/>
    </source>
</evidence>
<reference evidence="4" key="1">
    <citation type="submission" date="2023-07" db="EMBL/GenBank/DDBJ databases">
        <title>Bacterial whole genome sequence for Sphingobium sp. HBC34.</title>
        <authorList>
            <person name="Le V."/>
            <person name="Ko S.-R."/>
            <person name="Ahn C.-Y."/>
            <person name="Oh H.-M."/>
        </authorList>
    </citation>
    <scope>NUCLEOTIDE SEQUENCE</scope>
    <source>
        <strain evidence="4">HBC34</strain>
    </source>
</reference>
<organism evidence="4 5">
    <name type="scientific">Sphingobium cyanobacteriorum</name>
    <dbReference type="NCBI Taxonomy" id="3063954"/>
    <lineage>
        <taxon>Bacteria</taxon>
        <taxon>Pseudomonadati</taxon>
        <taxon>Pseudomonadota</taxon>
        <taxon>Alphaproteobacteria</taxon>
        <taxon>Sphingomonadales</taxon>
        <taxon>Sphingomonadaceae</taxon>
        <taxon>Sphingobium</taxon>
    </lineage>
</organism>
<dbReference type="RefSeq" id="WP_304536007.1">
    <property type="nucleotide sequence ID" value="NZ_JAUQOM010000004.1"/>
</dbReference>
<dbReference type="EMBL" id="JAUQOM010000004">
    <property type="protein sequence ID" value="MDO7835583.1"/>
    <property type="molecule type" value="Genomic_DNA"/>
</dbReference>
<name>A0ABT8ZN84_9SPHN</name>
<gene>
    <name evidence="4" type="ORF">Q4610_11065</name>
</gene>
<dbReference type="InterPro" id="IPR009057">
    <property type="entry name" value="Homeodomain-like_sf"/>
</dbReference>
<evidence type="ECO:0000259" key="3">
    <source>
        <dbReference type="PROSITE" id="PS50977"/>
    </source>
</evidence>
<comment type="caution">
    <text evidence="4">The sequence shown here is derived from an EMBL/GenBank/DDBJ whole genome shotgun (WGS) entry which is preliminary data.</text>
</comment>
<dbReference type="PANTHER" id="PTHR30055:SF239">
    <property type="entry name" value="TRANSCRIPTIONAL REGULATORY PROTEIN"/>
    <property type="match status" value="1"/>
</dbReference>
<evidence type="ECO:0000313" key="5">
    <source>
        <dbReference type="Proteomes" id="UP001176471"/>
    </source>
</evidence>
<dbReference type="InterPro" id="IPR050109">
    <property type="entry name" value="HTH-type_TetR-like_transc_reg"/>
</dbReference>
<dbReference type="PRINTS" id="PR00455">
    <property type="entry name" value="HTHTETR"/>
</dbReference>
<evidence type="ECO:0000256" key="1">
    <source>
        <dbReference type="ARBA" id="ARBA00023125"/>
    </source>
</evidence>
<dbReference type="Pfam" id="PF00440">
    <property type="entry name" value="TetR_N"/>
    <property type="match status" value="1"/>
</dbReference>
<dbReference type="PROSITE" id="PS50977">
    <property type="entry name" value="HTH_TETR_2"/>
    <property type="match status" value="1"/>
</dbReference>
<dbReference type="InterPro" id="IPR001647">
    <property type="entry name" value="HTH_TetR"/>
</dbReference>
<dbReference type="SUPFAM" id="SSF46689">
    <property type="entry name" value="Homeodomain-like"/>
    <property type="match status" value="1"/>
</dbReference>
<proteinExistence type="predicted"/>
<accession>A0ABT8ZN84</accession>
<keyword evidence="5" id="KW-1185">Reference proteome</keyword>
<evidence type="ECO:0000256" key="2">
    <source>
        <dbReference type="PROSITE-ProRule" id="PRU00335"/>
    </source>
</evidence>
<protein>
    <submittedName>
        <fullName evidence="4">Helix-turn-helix domain-containing protein</fullName>
    </submittedName>
</protein>